<dbReference type="GO" id="GO:0005737">
    <property type="term" value="C:cytoplasm"/>
    <property type="evidence" value="ECO:0007669"/>
    <property type="project" value="EnsemblFungi"/>
</dbReference>
<dbReference type="PANTHER" id="PTHR14222:SF2">
    <property type="entry name" value="CONDENSIN COMPLEX SUBUNIT 1"/>
    <property type="match status" value="1"/>
</dbReference>
<dbReference type="GO" id="GO:0000791">
    <property type="term" value="C:euchromatin"/>
    <property type="evidence" value="ECO:0007669"/>
    <property type="project" value="EnsemblFungi"/>
</dbReference>
<dbReference type="Pfam" id="PF12922">
    <property type="entry name" value="Cnd1_N"/>
    <property type="match status" value="1"/>
</dbReference>
<dbReference type="EMBL" id="KQ964451">
    <property type="protein sequence ID" value="KXN72535.1"/>
    <property type="molecule type" value="Genomic_DNA"/>
</dbReference>
<dbReference type="GO" id="GO:0051301">
    <property type="term" value="P:cell division"/>
    <property type="evidence" value="ECO:0007669"/>
    <property type="project" value="UniProtKB-KW"/>
</dbReference>
<evidence type="ECO:0000256" key="4">
    <source>
        <dbReference type="ARBA" id="ARBA00022454"/>
    </source>
</evidence>
<keyword evidence="8" id="KW-0539">Nucleus</keyword>
<dbReference type="InterPro" id="IPR024324">
    <property type="entry name" value="Condensin_cplx_su1_N"/>
</dbReference>
<dbReference type="GO" id="GO:0051307">
    <property type="term" value="P:meiotic chromosome separation"/>
    <property type="evidence" value="ECO:0007669"/>
    <property type="project" value="EnsemblFungi"/>
</dbReference>
<evidence type="ECO:0000256" key="2">
    <source>
        <dbReference type="ARBA" id="ARBA00004286"/>
    </source>
</evidence>
<feature type="compositionally biased region" description="Acidic residues" evidence="10">
    <location>
        <begin position="1061"/>
        <end position="1079"/>
    </location>
</feature>
<dbReference type="GO" id="GO:1903342">
    <property type="term" value="P:negative regulation of meiotic DNA double-strand break formation"/>
    <property type="evidence" value="ECO:0007669"/>
    <property type="project" value="EnsemblFungi"/>
</dbReference>
<accession>A0A137PC34</accession>
<dbReference type="OMA" id="CPLEKLW"/>
<sequence>MYGFFIYSWVYMINSQLESEDAAKTKTKSKSTKSTKKQDGSSSNLATIRIPLIKAVSNSLKLNLKKIYPTTHELEAYVGMFTKLMFQVLSNAENLKDQELCQLTYEILAYSAKYYNQNFGIQTSILQNLQYYDQFSDSMAEVLGVCCNRYEHTSLAEDILKEISEKDFVSSDKIGPKSFSKFLVRLCELNYKILMKQMHSLIKHIDSEAYQMRNGLIEIVGMLIDQLSQLDFTENLQVQIDHFFDVIEERFRDNNSLVRSKLLQVVAKIAECKAKFPKRRINLIHHIIGRLEDKSSLTRKNAIKALSNFLTTHPFSMDGGELSKKFFESKQEQIKKRLEELQNTVMQERPAHLEVSSLSINPEEVPSNDPVDLAGPEFTELSLKQKYYSDGLLFIDQICSAIPILAQLLNSTYKQETLEAMDFFVLAYQYKIEDAIIGVKKMIHLVWTKDNTDEGRSIRKHLVDCIYRIYFTIPLATDSKSTINGIVRNLISLTYKATLADLTSLEELIVAMTEAGHIEPNVVNKLWNVYGHTKTEIPRPQRRGAIIILGMIGHAIPTMISQNIGIMMKIGLGEYGKEDLELTKYTCIALQCIGGTRKRVKGNTNISHSARLPMSDPLFDQLKSILELDNDLVTWFSMAEQIINVIYNLGLKPDILCQEIILMYIEKAKIAQRFDQDKSLSDPWPLSQLIFIVGHVAIKHIVFLEVVESELKKKGANKSIHDDEFEQVAGTAEDEIVEAMNRIRDRELLFSPEAILSKFGQMVVEISANNKVYTDSMLQISATLTMAKFMCVSSIYCEENLQLLLTILQKSKNHVIRSNIIIALGDIAVCSNILIGDNMSYLYRRLRDTESTVKKNSLMVLTHLILNGMIKVKGQLGEMAKCLQDEDSRISDLSKLFFTELASKDNAVYNNLPDMISHLSIGQDSVNETTFHKIMKFLFEFIKEKEKQCESVVEKLCQRFRNSNDPRNWRDISFCLNLIPYKSERSFKKLIEGFGFYQDKLHEDKVYNHFTDIIAKARQQIWQRTEAKMIIDELEENINKIRLGDNSVIIDKENLPPPNQNDDEMEVDDLGNDQMDTTD</sequence>
<dbReference type="GO" id="GO:0043007">
    <property type="term" value="P:maintenance of rDNA"/>
    <property type="evidence" value="ECO:0007669"/>
    <property type="project" value="EnsemblFungi"/>
</dbReference>
<dbReference type="GO" id="GO:0016887">
    <property type="term" value="F:ATP hydrolysis activity"/>
    <property type="evidence" value="ECO:0007669"/>
    <property type="project" value="EnsemblFungi"/>
</dbReference>
<dbReference type="Proteomes" id="UP000070444">
    <property type="component" value="Unassembled WGS sequence"/>
</dbReference>
<comment type="subcellular location">
    <subcellularLocation>
        <location evidence="2">Chromosome</location>
    </subcellularLocation>
    <subcellularLocation>
        <location evidence="1">Nucleus</location>
    </subcellularLocation>
</comment>
<evidence type="ECO:0000256" key="5">
    <source>
        <dbReference type="ARBA" id="ARBA00022618"/>
    </source>
</evidence>
<evidence type="ECO:0000259" key="11">
    <source>
        <dbReference type="Pfam" id="PF12717"/>
    </source>
</evidence>
<keyword evidence="6" id="KW-0498">Mitosis</keyword>
<gene>
    <name evidence="13" type="ORF">CONCODRAFT_16075</name>
</gene>
<evidence type="ECO:0000256" key="6">
    <source>
        <dbReference type="ARBA" id="ARBA00022776"/>
    </source>
</evidence>
<keyword evidence="9" id="KW-0131">Cell cycle</keyword>
<evidence type="ECO:0000313" key="13">
    <source>
        <dbReference type="EMBL" id="KXN72535.1"/>
    </source>
</evidence>
<evidence type="ECO:0000256" key="8">
    <source>
        <dbReference type="ARBA" id="ARBA00023242"/>
    </source>
</evidence>
<evidence type="ECO:0000256" key="3">
    <source>
        <dbReference type="ARBA" id="ARBA00009606"/>
    </source>
</evidence>
<dbReference type="GO" id="GO:0003697">
    <property type="term" value="F:single-stranded DNA binding"/>
    <property type="evidence" value="ECO:0007669"/>
    <property type="project" value="EnsemblFungi"/>
</dbReference>
<reference evidence="13 14" key="1">
    <citation type="journal article" date="2015" name="Genome Biol. Evol.">
        <title>Phylogenomic analyses indicate that early fungi evolved digesting cell walls of algal ancestors of land plants.</title>
        <authorList>
            <person name="Chang Y."/>
            <person name="Wang S."/>
            <person name="Sekimoto S."/>
            <person name="Aerts A.L."/>
            <person name="Choi C."/>
            <person name="Clum A."/>
            <person name="LaButti K.M."/>
            <person name="Lindquist E.A."/>
            <person name="Yee Ngan C."/>
            <person name="Ohm R.A."/>
            <person name="Salamov A.A."/>
            <person name="Grigoriev I.V."/>
            <person name="Spatafora J.W."/>
            <person name="Berbee M.L."/>
        </authorList>
    </citation>
    <scope>NUCLEOTIDE SEQUENCE [LARGE SCALE GENOMIC DNA]</scope>
    <source>
        <strain evidence="13 14">NRRL 28638</strain>
    </source>
</reference>
<dbReference type="GO" id="GO:0003690">
    <property type="term" value="F:double-stranded DNA binding"/>
    <property type="evidence" value="ECO:0007669"/>
    <property type="project" value="EnsemblFungi"/>
</dbReference>
<dbReference type="GO" id="GO:0070058">
    <property type="term" value="P:tRNA gene clustering"/>
    <property type="evidence" value="ECO:0007669"/>
    <property type="project" value="EnsemblFungi"/>
</dbReference>
<comment type="similarity">
    <text evidence="3">Belongs to the CND1 (condensin subunit 1) family.</text>
</comment>
<dbReference type="InterPro" id="IPR007673">
    <property type="entry name" value="Condensin_cplx_su1"/>
</dbReference>
<keyword evidence="14" id="KW-1185">Reference proteome</keyword>
<keyword evidence="4" id="KW-0158">Chromosome</keyword>
<dbReference type="InterPro" id="IPR016024">
    <property type="entry name" value="ARM-type_fold"/>
</dbReference>
<dbReference type="STRING" id="796925.A0A137PC34"/>
<proteinExistence type="inferred from homology"/>
<feature type="domain" description="Condensin complex subunit 1 N-terminal" evidence="12">
    <location>
        <begin position="1"/>
        <end position="120"/>
    </location>
</feature>
<evidence type="ECO:0000256" key="10">
    <source>
        <dbReference type="SAM" id="MobiDB-lite"/>
    </source>
</evidence>
<dbReference type="GO" id="GO:0005730">
    <property type="term" value="C:nucleolus"/>
    <property type="evidence" value="ECO:0007669"/>
    <property type="project" value="EnsemblFungi"/>
</dbReference>
<keyword evidence="5" id="KW-0132">Cell division</keyword>
<dbReference type="GO" id="GO:0000776">
    <property type="term" value="C:kinetochore"/>
    <property type="evidence" value="ECO:0007669"/>
    <property type="project" value="EnsemblFungi"/>
</dbReference>
<protein>
    <submittedName>
        <fullName evidence="13">ARM repeat-containing protein</fullName>
    </submittedName>
</protein>
<keyword evidence="7" id="KW-0226">DNA condensation</keyword>
<dbReference type="GO" id="GO:0007130">
    <property type="term" value="P:synaptonemal complex assembly"/>
    <property type="evidence" value="ECO:0007669"/>
    <property type="project" value="EnsemblFungi"/>
</dbReference>
<evidence type="ECO:0000313" key="14">
    <source>
        <dbReference type="Proteomes" id="UP000070444"/>
    </source>
</evidence>
<name>A0A137PC34_CONC2</name>
<dbReference type="AlphaFoldDB" id="A0A137PC34"/>
<dbReference type="PANTHER" id="PTHR14222">
    <property type="entry name" value="CONDENSIN"/>
    <property type="match status" value="1"/>
</dbReference>
<dbReference type="InterPro" id="IPR026971">
    <property type="entry name" value="CND1/NCAPD3"/>
</dbReference>
<evidence type="ECO:0000256" key="9">
    <source>
        <dbReference type="ARBA" id="ARBA00023306"/>
    </source>
</evidence>
<feature type="region of interest" description="Disordered" evidence="10">
    <location>
        <begin position="1050"/>
        <end position="1079"/>
    </location>
</feature>
<evidence type="ECO:0000256" key="1">
    <source>
        <dbReference type="ARBA" id="ARBA00004123"/>
    </source>
</evidence>
<organism evidence="13 14">
    <name type="scientific">Conidiobolus coronatus (strain ATCC 28846 / CBS 209.66 / NRRL 28638)</name>
    <name type="common">Delacroixia coronata</name>
    <dbReference type="NCBI Taxonomy" id="796925"/>
    <lineage>
        <taxon>Eukaryota</taxon>
        <taxon>Fungi</taxon>
        <taxon>Fungi incertae sedis</taxon>
        <taxon>Zoopagomycota</taxon>
        <taxon>Entomophthoromycotina</taxon>
        <taxon>Entomophthoromycetes</taxon>
        <taxon>Entomophthorales</taxon>
        <taxon>Ancylistaceae</taxon>
        <taxon>Conidiobolus</taxon>
    </lineage>
</organism>
<dbReference type="Gene3D" id="1.25.10.10">
    <property type="entry name" value="Leucine-rich Repeat Variant"/>
    <property type="match status" value="2"/>
</dbReference>
<dbReference type="GO" id="GO:0000796">
    <property type="term" value="C:condensin complex"/>
    <property type="evidence" value="ECO:0007669"/>
    <property type="project" value="EnsemblFungi"/>
</dbReference>
<dbReference type="GO" id="GO:0003682">
    <property type="term" value="F:chromatin binding"/>
    <property type="evidence" value="ECO:0007669"/>
    <property type="project" value="EnsemblFungi"/>
</dbReference>
<feature type="domain" description="Condensin complex subunit 1 C-terminal" evidence="11">
    <location>
        <begin position="815"/>
        <end position="977"/>
    </location>
</feature>
<dbReference type="GO" id="GO:0010032">
    <property type="term" value="P:meiotic chromosome condensation"/>
    <property type="evidence" value="ECO:0007669"/>
    <property type="project" value="EnsemblFungi"/>
</dbReference>
<dbReference type="OrthoDB" id="436262at2759"/>
<dbReference type="GO" id="GO:0140602">
    <property type="term" value="C:nucleolar peripheral inclusion body"/>
    <property type="evidence" value="ECO:0007669"/>
    <property type="project" value="EnsemblFungi"/>
</dbReference>
<dbReference type="GO" id="GO:0044804">
    <property type="term" value="P:nucleophagy"/>
    <property type="evidence" value="ECO:0007669"/>
    <property type="project" value="EnsemblFungi"/>
</dbReference>
<evidence type="ECO:0000259" key="12">
    <source>
        <dbReference type="Pfam" id="PF12922"/>
    </source>
</evidence>
<evidence type="ECO:0000256" key="7">
    <source>
        <dbReference type="ARBA" id="ARBA00023067"/>
    </source>
</evidence>
<dbReference type="GO" id="GO:0007076">
    <property type="term" value="P:mitotic chromosome condensation"/>
    <property type="evidence" value="ECO:0007669"/>
    <property type="project" value="EnsemblFungi"/>
</dbReference>
<dbReference type="GO" id="GO:0030466">
    <property type="term" value="P:silent mating-type cassette heterochromatin formation"/>
    <property type="evidence" value="ECO:0007669"/>
    <property type="project" value="EnsemblFungi"/>
</dbReference>
<dbReference type="InterPro" id="IPR011989">
    <property type="entry name" value="ARM-like"/>
</dbReference>
<dbReference type="GO" id="GO:0070550">
    <property type="term" value="P:rDNA chromatin condensation"/>
    <property type="evidence" value="ECO:0007669"/>
    <property type="project" value="EnsemblFungi"/>
</dbReference>
<dbReference type="SUPFAM" id="SSF48371">
    <property type="entry name" value="ARM repeat"/>
    <property type="match status" value="1"/>
</dbReference>
<dbReference type="GO" id="GO:0042393">
    <property type="term" value="F:histone binding"/>
    <property type="evidence" value="ECO:0007669"/>
    <property type="project" value="TreeGrafter"/>
</dbReference>
<dbReference type="InterPro" id="IPR032682">
    <property type="entry name" value="Cnd1_C"/>
</dbReference>
<dbReference type="PIRSF" id="PIRSF017127">
    <property type="entry name" value="Condensin_D2"/>
    <property type="match status" value="1"/>
</dbReference>
<dbReference type="Pfam" id="PF12717">
    <property type="entry name" value="Cnd1"/>
    <property type="match status" value="1"/>
</dbReference>